<protein>
    <recommendedName>
        <fullName evidence="2">Methyltransferase domain-containing protein</fullName>
    </recommendedName>
</protein>
<reference evidence="3" key="1">
    <citation type="submission" date="2022-10" db="EMBL/GenBank/DDBJ databases">
        <title>Culturing micro-colonial fungi from biological soil crusts in the Mojave desert and describing Neophaeococcomyces mojavensis, and introducing the new genera and species Taxawa tesnikishii.</title>
        <authorList>
            <person name="Kurbessoian T."/>
            <person name="Stajich J.E."/>
        </authorList>
    </citation>
    <scope>NUCLEOTIDE SEQUENCE</scope>
    <source>
        <strain evidence="3">TK_1</strain>
    </source>
</reference>
<dbReference type="Pfam" id="PF13649">
    <property type="entry name" value="Methyltransf_25"/>
    <property type="match status" value="1"/>
</dbReference>
<dbReference type="InterPro" id="IPR041698">
    <property type="entry name" value="Methyltransf_25"/>
</dbReference>
<feature type="domain" description="Methyltransferase" evidence="2">
    <location>
        <begin position="154"/>
        <end position="262"/>
    </location>
</feature>
<evidence type="ECO:0000313" key="4">
    <source>
        <dbReference type="Proteomes" id="UP001172684"/>
    </source>
</evidence>
<feature type="compositionally biased region" description="Polar residues" evidence="1">
    <location>
        <begin position="62"/>
        <end position="77"/>
    </location>
</feature>
<evidence type="ECO:0000313" key="3">
    <source>
        <dbReference type="EMBL" id="KAJ9665702.1"/>
    </source>
</evidence>
<dbReference type="Gene3D" id="3.40.50.150">
    <property type="entry name" value="Vaccinia Virus protein VP39"/>
    <property type="match status" value="1"/>
</dbReference>
<dbReference type="PANTHER" id="PTHR43464:SF52">
    <property type="entry name" value="PUTATIVE-RELATED"/>
    <property type="match status" value="1"/>
</dbReference>
<dbReference type="Proteomes" id="UP001172684">
    <property type="component" value="Unassembled WGS sequence"/>
</dbReference>
<gene>
    <name evidence="3" type="ORF">H2201_004186</name>
</gene>
<feature type="region of interest" description="Disordered" evidence="1">
    <location>
        <begin position="1"/>
        <end position="99"/>
    </location>
</feature>
<feature type="compositionally biased region" description="Polar residues" evidence="1">
    <location>
        <begin position="20"/>
        <end position="51"/>
    </location>
</feature>
<proteinExistence type="predicted"/>
<accession>A0ABQ9NTH8</accession>
<dbReference type="CDD" id="cd02440">
    <property type="entry name" value="AdoMet_MTases"/>
    <property type="match status" value="1"/>
</dbReference>
<keyword evidence="4" id="KW-1185">Reference proteome</keyword>
<dbReference type="PANTHER" id="PTHR43464">
    <property type="entry name" value="METHYLTRANSFERASE"/>
    <property type="match status" value="1"/>
</dbReference>
<dbReference type="EMBL" id="JAPDRL010000026">
    <property type="protein sequence ID" value="KAJ9665702.1"/>
    <property type="molecule type" value="Genomic_DNA"/>
</dbReference>
<evidence type="ECO:0000256" key="1">
    <source>
        <dbReference type="SAM" id="MobiDB-lite"/>
    </source>
</evidence>
<sequence length="353" mass="37064">MTQPTSLNATFDTSLIDLSPPSQDHLSDTGYSSTVADSFSTTASDQPVTGQPSGGLLPGSIDITTPTLSKASKTSSIPVPMSGEPPATPPSGSSGQSKPVKYVPTVDAYDAWASVYDSDGNILQAIDDLELTSLLPKFLGLVTSALQGEKELRITDLGCGTGRNTLKLAAYAYPAGVKAVRVTGVDASGGMLEVARRKFAELPLNSAGLDVAAEFVQYDLLSPASGSTLPEPSHAVISTLVLEHIPLSTFFNATRALLLPGGMALVTNMHPQMGGMSQAGFVAEDGTKVRGTSWVYGVEETVQGARAAGLELVGEVRERSVSEEMVERGMVGKRGRKWVGVRVWYGFVVRRVG</sequence>
<evidence type="ECO:0000259" key="2">
    <source>
        <dbReference type="Pfam" id="PF13649"/>
    </source>
</evidence>
<organism evidence="3 4">
    <name type="scientific">Coniosporium apollinis</name>
    <dbReference type="NCBI Taxonomy" id="61459"/>
    <lineage>
        <taxon>Eukaryota</taxon>
        <taxon>Fungi</taxon>
        <taxon>Dikarya</taxon>
        <taxon>Ascomycota</taxon>
        <taxon>Pezizomycotina</taxon>
        <taxon>Dothideomycetes</taxon>
        <taxon>Dothideomycetes incertae sedis</taxon>
        <taxon>Coniosporium</taxon>
    </lineage>
</organism>
<dbReference type="InterPro" id="IPR029063">
    <property type="entry name" value="SAM-dependent_MTases_sf"/>
</dbReference>
<feature type="compositionally biased region" description="Polar residues" evidence="1">
    <location>
        <begin position="1"/>
        <end position="13"/>
    </location>
</feature>
<comment type="caution">
    <text evidence="3">The sequence shown here is derived from an EMBL/GenBank/DDBJ whole genome shotgun (WGS) entry which is preliminary data.</text>
</comment>
<dbReference type="SUPFAM" id="SSF53335">
    <property type="entry name" value="S-adenosyl-L-methionine-dependent methyltransferases"/>
    <property type="match status" value="1"/>
</dbReference>
<name>A0ABQ9NTH8_9PEZI</name>